<reference evidence="2 3" key="1">
    <citation type="submission" date="2022-08" db="EMBL/GenBank/DDBJ databases">
        <title>Reclassification of Massilia species as members of the genera Telluria, Duganella, Pseudoduganella, Mokoshia gen. nov. and Zemynaea gen. nov. using orthogonal and non-orthogonal genome-based approaches.</title>
        <authorList>
            <person name="Bowman J.P."/>
        </authorList>
    </citation>
    <scope>NUCLEOTIDE SEQUENCE [LARGE SCALE GENOMIC DNA]</scope>
    <source>
        <strain evidence="2 3">LMG 28164</strain>
    </source>
</reference>
<dbReference type="SUPFAM" id="SSF53474">
    <property type="entry name" value="alpha/beta-Hydrolases"/>
    <property type="match status" value="1"/>
</dbReference>
<organism evidence="2 3">
    <name type="scientific">Massilia norwichensis</name>
    <dbReference type="NCBI Taxonomy" id="1442366"/>
    <lineage>
        <taxon>Bacteria</taxon>
        <taxon>Pseudomonadati</taxon>
        <taxon>Pseudomonadota</taxon>
        <taxon>Betaproteobacteria</taxon>
        <taxon>Burkholderiales</taxon>
        <taxon>Oxalobacteraceae</taxon>
        <taxon>Telluria group</taxon>
        <taxon>Massilia</taxon>
    </lineage>
</organism>
<protein>
    <submittedName>
        <fullName evidence="2">Alpha/beta hydrolase</fullName>
    </submittedName>
</protein>
<name>A0ABT2ADZ3_9BURK</name>
<dbReference type="PANTHER" id="PTHR43798">
    <property type="entry name" value="MONOACYLGLYCEROL LIPASE"/>
    <property type="match status" value="1"/>
</dbReference>
<evidence type="ECO:0000259" key="1">
    <source>
        <dbReference type="Pfam" id="PF12697"/>
    </source>
</evidence>
<dbReference type="RefSeq" id="WP_258848161.1">
    <property type="nucleotide sequence ID" value="NZ_JANUGX010000042.1"/>
</dbReference>
<comment type="caution">
    <text evidence="2">The sequence shown here is derived from an EMBL/GenBank/DDBJ whole genome shotgun (WGS) entry which is preliminary data.</text>
</comment>
<sequence length="244" mass="27018">MTTVMLLCGLLCDEVVWRAQAEALRRDYEVRILHFVEQDSLQAMAEHVLRHAPERFALAGHSMGGRVALEVVRRAGPRVERLALLNTGFEPAAEGEAARRAVLVDRALEEGIDAIAATWGLPMLAPRRRTDPALVLPMLDMVGRMSGTIYQAQTRALLSRPDATPVLRNLACPTLILCGEQDGWSPPERHRRMAELAPHAVLRLIEDCGHMSMMEQPQAVLGALREWLDLPAPTSNSEEPHVHA</sequence>
<dbReference type="PANTHER" id="PTHR43798:SF29">
    <property type="entry name" value="AB HYDROLASE-1 DOMAIN-CONTAINING PROTEIN"/>
    <property type="match status" value="1"/>
</dbReference>
<keyword evidence="3" id="KW-1185">Reference proteome</keyword>
<dbReference type="Gene3D" id="3.40.50.1820">
    <property type="entry name" value="alpha/beta hydrolase"/>
    <property type="match status" value="1"/>
</dbReference>
<dbReference type="Pfam" id="PF12697">
    <property type="entry name" value="Abhydrolase_6"/>
    <property type="match status" value="1"/>
</dbReference>
<dbReference type="InterPro" id="IPR029058">
    <property type="entry name" value="AB_hydrolase_fold"/>
</dbReference>
<gene>
    <name evidence="2" type="ORF">NX782_24740</name>
</gene>
<dbReference type="EMBL" id="JANUGX010000042">
    <property type="protein sequence ID" value="MCS0592394.1"/>
    <property type="molecule type" value="Genomic_DNA"/>
</dbReference>
<dbReference type="PRINTS" id="PR00111">
    <property type="entry name" value="ABHYDROLASE"/>
</dbReference>
<dbReference type="Proteomes" id="UP001205560">
    <property type="component" value="Unassembled WGS sequence"/>
</dbReference>
<dbReference type="InterPro" id="IPR000073">
    <property type="entry name" value="AB_hydrolase_1"/>
</dbReference>
<evidence type="ECO:0000313" key="2">
    <source>
        <dbReference type="EMBL" id="MCS0592394.1"/>
    </source>
</evidence>
<dbReference type="GO" id="GO:0016787">
    <property type="term" value="F:hydrolase activity"/>
    <property type="evidence" value="ECO:0007669"/>
    <property type="project" value="UniProtKB-KW"/>
</dbReference>
<accession>A0ABT2ADZ3</accession>
<keyword evidence="2" id="KW-0378">Hydrolase</keyword>
<evidence type="ECO:0000313" key="3">
    <source>
        <dbReference type="Proteomes" id="UP001205560"/>
    </source>
</evidence>
<feature type="domain" description="AB hydrolase-1" evidence="1">
    <location>
        <begin position="42"/>
        <end position="221"/>
    </location>
</feature>
<dbReference type="InterPro" id="IPR050266">
    <property type="entry name" value="AB_hydrolase_sf"/>
</dbReference>
<proteinExistence type="predicted"/>